<feature type="domain" description="Integrase catalytic" evidence="1">
    <location>
        <begin position="146"/>
        <end position="245"/>
    </location>
</feature>
<organism evidence="2 3">
    <name type="scientific">Trichinella zimbabwensis</name>
    <dbReference type="NCBI Taxonomy" id="268475"/>
    <lineage>
        <taxon>Eukaryota</taxon>
        <taxon>Metazoa</taxon>
        <taxon>Ecdysozoa</taxon>
        <taxon>Nematoda</taxon>
        <taxon>Enoplea</taxon>
        <taxon>Dorylaimia</taxon>
        <taxon>Trichinellida</taxon>
        <taxon>Trichinellidae</taxon>
        <taxon>Trichinella</taxon>
    </lineage>
</organism>
<protein>
    <recommendedName>
        <fullName evidence="1">Integrase catalytic domain-containing protein</fullName>
    </recommendedName>
</protein>
<dbReference type="GO" id="GO:0015074">
    <property type="term" value="P:DNA integration"/>
    <property type="evidence" value="ECO:0007669"/>
    <property type="project" value="InterPro"/>
</dbReference>
<dbReference type="EMBL" id="JYDP01000233">
    <property type="protein sequence ID" value="KRZ02356.1"/>
    <property type="molecule type" value="Genomic_DNA"/>
</dbReference>
<accession>A0A0V1GX59</accession>
<reference evidence="2 3" key="1">
    <citation type="submission" date="2015-01" db="EMBL/GenBank/DDBJ databases">
        <title>Evolution of Trichinella species and genotypes.</title>
        <authorList>
            <person name="Korhonen P.K."/>
            <person name="Edoardo P."/>
            <person name="Giuseppe L.R."/>
            <person name="Gasser R.B."/>
        </authorList>
    </citation>
    <scope>NUCLEOTIDE SEQUENCE [LARGE SCALE GENOMIC DNA]</scope>
    <source>
        <strain evidence="2">ISS1029</strain>
    </source>
</reference>
<dbReference type="InterPro" id="IPR050951">
    <property type="entry name" value="Retrovirus_Pol_polyprotein"/>
</dbReference>
<gene>
    <name evidence="2" type="ORF">T11_9275</name>
</gene>
<dbReference type="PROSITE" id="PS50994">
    <property type="entry name" value="INTEGRASE"/>
    <property type="match status" value="1"/>
</dbReference>
<dbReference type="InterPro" id="IPR036397">
    <property type="entry name" value="RNaseH_sf"/>
</dbReference>
<dbReference type="OrthoDB" id="5832112at2759"/>
<dbReference type="Gene3D" id="3.30.420.10">
    <property type="entry name" value="Ribonuclease H-like superfamily/Ribonuclease H"/>
    <property type="match status" value="1"/>
</dbReference>
<dbReference type="PANTHER" id="PTHR37984:SF5">
    <property type="entry name" value="PROTEIN NYNRIN-LIKE"/>
    <property type="match status" value="1"/>
</dbReference>
<dbReference type="PANTHER" id="PTHR37984">
    <property type="entry name" value="PROTEIN CBG26694"/>
    <property type="match status" value="1"/>
</dbReference>
<keyword evidence="3" id="KW-1185">Reference proteome</keyword>
<dbReference type="AlphaFoldDB" id="A0A0V1GX59"/>
<dbReference type="GO" id="GO:0003676">
    <property type="term" value="F:nucleic acid binding"/>
    <property type="evidence" value="ECO:0007669"/>
    <property type="project" value="InterPro"/>
</dbReference>
<evidence type="ECO:0000313" key="2">
    <source>
        <dbReference type="EMBL" id="KRZ02356.1"/>
    </source>
</evidence>
<dbReference type="STRING" id="268475.A0A0V1GX59"/>
<dbReference type="Proteomes" id="UP000055024">
    <property type="component" value="Unassembled WGS sequence"/>
</dbReference>
<dbReference type="InterPro" id="IPR001584">
    <property type="entry name" value="Integrase_cat-core"/>
</dbReference>
<proteinExistence type="predicted"/>
<evidence type="ECO:0000313" key="3">
    <source>
        <dbReference type="Proteomes" id="UP000055024"/>
    </source>
</evidence>
<sequence>MRLWNFREPEGQVARWLDKPSKQCGSGDDSSDVHVAALVLDTASPVRPSQEDDAELLQVREWIVKETCPQGGRIVLREGAICRVWETPDTGETRLLQVWRNPGEGAPAVLRAAAAGRRGGLVPCVSSMRGWRGPNQEAVDPHAAPACQQPFQQVGMGIVRPLEKTLIGNRYILVVCDYFSKWSEAFSLPNAEARKVATDLVNGVFCHYGSPETLHLDQGRNFDYGLVERINRTLLDMLAKASTDHPEDCMSTSTGYCRLTRLPFTTQPEPLPAVLCLAELRLPLDLMYGLSTDAPERSAGEYVQPLREDLEQLYETLRTRLRAWRSGVDAGPDEEQAGAYWDLHGEAGPLEATGLEQVQVEMMGSGKQRLKHFDRLKPYHGPHQDRGAQGDHG</sequence>
<name>A0A0V1GX59_9BILA</name>
<evidence type="ECO:0000259" key="1">
    <source>
        <dbReference type="PROSITE" id="PS50994"/>
    </source>
</evidence>
<dbReference type="SUPFAM" id="SSF53098">
    <property type="entry name" value="Ribonuclease H-like"/>
    <property type="match status" value="1"/>
</dbReference>
<comment type="caution">
    <text evidence="2">The sequence shown here is derived from an EMBL/GenBank/DDBJ whole genome shotgun (WGS) entry which is preliminary data.</text>
</comment>
<dbReference type="InterPro" id="IPR012337">
    <property type="entry name" value="RNaseH-like_sf"/>
</dbReference>